<feature type="region of interest" description="Disordered" evidence="1">
    <location>
        <begin position="115"/>
        <end position="154"/>
    </location>
</feature>
<keyword evidence="2" id="KW-0812">Transmembrane</keyword>
<evidence type="ECO:0000313" key="6">
    <source>
        <dbReference type="Proteomes" id="UP001157161"/>
    </source>
</evidence>
<proteinExistence type="predicted"/>
<comment type="caution">
    <text evidence="4">The sequence shown here is derived from an EMBL/GenBank/DDBJ whole genome shotgun (WGS) entry which is preliminary data.</text>
</comment>
<gene>
    <name evidence="4" type="ORF">GCM10025875_00560</name>
    <name evidence="5" type="ORF">GCM10025875_35550</name>
</gene>
<feature type="compositionally biased region" description="Polar residues" evidence="1">
    <location>
        <begin position="140"/>
        <end position="154"/>
    </location>
</feature>
<feature type="compositionally biased region" description="Polar residues" evidence="1">
    <location>
        <begin position="1"/>
        <end position="26"/>
    </location>
</feature>
<dbReference type="EMBL" id="BSUM01000001">
    <property type="protein sequence ID" value="GMA30064.1"/>
    <property type="molecule type" value="Genomic_DNA"/>
</dbReference>
<feature type="transmembrane region" description="Helical" evidence="2">
    <location>
        <begin position="81"/>
        <end position="111"/>
    </location>
</feature>
<evidence type="ECO:0000256" key="1">
    <source>
        <dbReference type="SAM" id="MobiDB-lite"/>
    </source>
</evidence>
<evidence type="ECO:0000313" key="5">
    <source>
        <dbReference type="EMBL" id="GMA33563.1"/>
    </source>
</evidence>
<sequence>MTNEYGTSEPTSEQPAGTETGSTAGSEKTKADGRTWTEEFKVSGENLLAKVKQLIGEGNVRRIIIKNENRTLLEVPLNAGLAVTAAAAVFAPVLVAVGAIAALVTSVTVAVERGETRGEGKHAAEPEVPVTPVDPVNPEASDSNHGTSTIGYSI</sequence>
<feature type="domain" description="DUF4342" evidence="3">
    <location>
        <begin position="34"/>
        <end position="113"/>
    </location>
</feature>
<keyword evidence="2" id="KW-1133">Transmembrane helix</keyword>
<dbReference type="EMBL" id="BSUM01000001">
    <property type="protein sequence ID" value="GMA33563.1"/>
    <property type="molecule type" value="Genomic_DNA"/>
</dbReference>
<evidence type="ECO:0000313" key="4">
    <source>
        <dbReference type="EMBL" id="GMA30064.1"/>
    </source>
</evidence>
<evidence type="ECO:0000256" key="2">
    <source>
        <dbReference type="SAM" id="Phobius"/>
    </source>
</evidence>
<dbReference type="AlphaFoldDB" id="A0AA37UKX8"/>
<keyword evidence="2" id="KW-0472">Membrane</keyword>
<accession>A0AA37UKX8</accession>
<feature type="compositionally biased region" description="Basic and acidic residues" evidence="1">
    <location>
        <begin position="115"/>
        <end position="125"/>
    </location>
</feature>
<reference evidence="4" key="1">
    <citation type="journal article" date="2014" name="Int. J. Syst. Evol. Microbiol.">
        <title>Complete genome sequence of Corynebacterium casei LMG S-19264T (=DSM 44701T), isolated from a smear-ripened cheese.</title>
        <authorList>
            <consortium name="US DOE Joint Genome Institute (JGI-PGF)"/>
            <person name="Walter F."/>
            <person name="Albersmeier A."/>
            <person name="Kalinowski J."/>
            <person name="Ruckert C."/>
        </authorList>
    </citation>
    <scope>NUCLEOTIDE SEQUENCE</scope>
    <source>
        <strain evidence="4">NBRC 112290</strain>
    </source>
</reference>
<dbReference type="Proteomes" id="UP001157161">
    <property type="component" value="Unassembled WGS sequence"/>
</dbReference>
<name>A0AA37UKX8_9MICO</name>
<evidence type="ECO:0000259" key="3">
    <source>
        <dbReference type="Pfam" id="PF14242"/>
    </source>
</evidence>
<dbReference type="InterPro" id="IPR025642">
    <property type="entry name" value="DUF4342"/>
</dbReference>
<keyword evidence="6" id="KW-1185">Reference proteome</keyword>
<dbReference type="RefSeq" id="WP_284248492.1">
    <property type="nucleotide sequence ID" value="NZ_BSUM01000001.1"/>
</dbReference>
<reference evidence="4" key="2">
    <citation type="submission" date="2023-02" db="EMBL/GenBank/DDBJ databases">
        <authorList>
            <person name="Sun Q."/>
            <person name="Mori K."/>
        </authorList>
    </citation>
    <scope>NUCLEOTIDE SEQUENCE</scope>
    <source>
        <strain evidence="4">NBRC 112290</strain>
    </source>
</reference>
<dbReference type="Pfam" id="PF14242">
    <property type="entry name" value="DUF4342"/>
    <property type="match status" value="1"/>
</dbReference>
<organism evidence="4 6">
    <name type="scientific">Litorihabitans aurantiacus</name>
    <dbReference type="NCBI Taxonomy" id="1930061"/>
    <lineage>
        <taxon>Bacteria</taxon>
        <taxon>Bacillati</taxon>
        <taxon>Actinomycetota</taxon>
        <taxon>Actinomycetes</taxon>
        <taxon>Micrococcales</taxon>
        <taxon>Beutenbergiaceae</taxon>
        <taxon>Litorihabitans</taxon>
    </lineage>
</organism>
<feature type="region of interest" description="Disordered" evidence="1">
    <location>
        <begin position="1"/>
        <end position="34"/>
    </location>
</feature>
<feature type="compositionally biased region" description="Low complexity" evidence="1">
    <location>
        <begin position="126"/>
        <end position="139"/>
    </location>
</feature>
<protein>
    <recommendedName>
        <fullName evidence="3">DUF4342 domain-containing protein</fullName>
    </recommendedName>
</protein>